<evidence type="ECO:0000256" key="1">
    <source>
        <dbReference type="SAM" id="MobiDB-lite"/>
    </source>
</evidence>
<sequence length="311" mass="34818">MGERGRKCEAEVERCSECCEAPSLWVGLCDSLCDYDRPSVGRPAVARAALTAVFSLPQRERQKERRVHSSWSSDTRNFLFLSAPLPGFPRNLPSTMTLLASERSLLIRNKFRSVRQESRKSVVSSTNEDDVSQVSELKTKCIMHSGKHWALVRPQCYLTSPVVLQLRIQNRRQSEINADSGLKPTAPTQKSEKDQSEALRLNEDGTTQKLPPSGLNTKTTQVERSVFGAQRQKKARLAQDLTERIHCQPGPVEQQHQHTLPLENRSASFLSALMSSKMTSPPAPPPRPPGNMAFTNHRPTLLYQGSQATNY</sequence>
<keyword evidence="3" id="KW-1185">Reference proteome</keyword>
<dbReference type="EMBL" id="CADEAL010003992">
    <property type="protein sequence ID" value="CAB1448879.1"/>
    <property type="molecule type" value="Genomic_DNA"/>
</dbReference>
<comment type="caution">
    <text evidence="2">The sequence shown here is derived from an EMBL/GenBank/DDBJ whole genome shotgun (WGS) entry which is preliminary data.</text>
</comment>
<accession>A0A9N7VFG9</accession>
<organism evidence="2 3">
    <name type="scientific">Pleuronectes platessa</name>
    <name type="common">European plaice</name>
    <dbReference type="NCBI Taxonomy" id="8262"/>
    <lineage>
        <taxon>Eukaryota</taxon>
        <taxon>Metazoa</taxon>
        <taxon>Chordata</taxon>
        <taxon>Craniata</taxon>
        <taxon>Vertebrata</taxon>
        <taxon>Euteleostomi</taxon>
        <taxon>Actinopterygii</taxon>
        <taxon>Neopterygii</taxon>
        <taxon>Teleostei</taxon>
        <taxon>Neoteleostei</taxon>
        <taxon>Acanthomorphata</taxon>
        <taxon>Carangaria</taxon>
        <taxon>Pleuronectiformes</taxon>
        <taxon>Pleuronectoidei</taxon>
        <taxon>Pleuronectidae</taxon>
        <taxon>Pleuronectes</taxon>
    </lineage>
</organism>
<gene>
    <name evidence="2" type="ORF">PLEPLA_LOCUS36529</name>
</gene>
<evidence type="ECO:0000313" key="2">
    <source>
        <dbReference type="EMBL" id="CAB1448879.1"/>
    </source>
</evidence>
<protein>
    <submittedName>
        <fullName evidence="2">Uncharacterized protein</fullName>
    </submittedName>
</protein>
<proteinExistence type="predicted"/>
<dbReference type="Proteomes" id="UP001153269">
    <property type="component" value="Unassembled WGS sequence"/>
</dbReference>
<reference evidence="2" key="1">
    <citation type="submission" date="2020-03" db="EMBL/GenBank/DDBJ databases">
        <authorList>
            <person name="Weist P."/>
        </authorList>
    </citation>
    <scope>NUCLEOTIDE SEQUENCE</scope>
</reference>
<feature type="region of interest" description="Disordered" evidence="1">
    <location>
        <begin position="175"/>
        <end position="197"/>
    </location>
</feature>
<evidence type="ECO:0000313" key="3">
    <source>
        <dbReference type="Proteomes" id="UP001153269"/>
    </source>
</evidence>
<dbReference type="AlphaFoldDB" id="A0A9N7VFG9"/>
<name>A0A9N7VFG9_PLEPL</name>